<feature type="signal peptide" evidence="1">
    <location>
        <begin position="1"/>
        <end position="20"/>
    </location>
</feature>
<reference evidence="2" key="1">
    <citation type="submission" date="2009-08" db="EMBL/GenBank/DDBJ databases">
        <authorList>
            <consortium name="US DOE Joint Genome Institute"/>
            <person name="Lucas S."/>
            <person name="Copeland A."/>
            <person name="Lapidus A."/>
            <person name="Glavina del Rio T."/>
            <person name="Dalin E."/>
            <person name="Tice H."/>
            <person name="Bruce D."/>
            <person name="Barry K."/>
            <person name="Pitluck S."/>
            <person name="Lowry S."/>
            <person name="Larimer F."/>
            <person name="Land M."/>
            <person name="Hauser L."/>
            <person name="Kyrpides N."/>
            <person name="Ivanova N."/>
            <person name="McMahon K.D."/>
            <person name="Hugenholtz P."/>
        </authorList>
    </citation>
    <scope>NUCLEOTIDE SEQUENCE</scope>
    <source>
        <strain evidence="2">UW-1</strain>
    </source>
</reference>
<keyword evidence="1" id="KW-0732">Signal</keyword>
<dbReference type="CDD" id="cd07040">
    <property type="entry name" value="HP"/>
    <property type="match status" value="1"/>
</dbReference>
<dbReference type="HOGENOM" id="CLU_076038_1_0_4"/>
<dbReference type="Pfam" id="PF00300">
    <property type="entry name" value="His_Phos_1"/>
    <property type="match status" value="1"/>
</dbReference>
<dbReference type="InterPro" id="IPR013078">
    <property type="entry name" value="His_Pase_superF_clade-1"/>
</dbReference>
<accession>C7RRJ9</accession>
<dbReference type="eggNOG" id="COG2062">
    <property type="taxonomic scope" value="Bacteria"/>
</dbReference>
<evidence type="ECO:0000256" key="1">
    <source>
        <dbReference type="SAM" id="SignalP"/>
    </source>
</evidence>
<gene>
    <name evidence="2" type="ordered locus">CAP2UW1_1158</name>
</gene>
<dbReference type="AlphaFoldDB" id="C7RRJ9"/>
<protein>
    <submittedName>
        <fullName evidence="2">Phosphoglycerate mutase</fullName>
    </submittedName>
</protein>
<dbReference type="OrthoDB" id="8685508at2"/>
<dbReference type="SUPFAM" id="SSF53254">
    <property type="entry name" value="Phosphoglycerate mutase-like"/>
    <property type="match status" value="1"/>
</dbReference>
<evidence type="ECO:0000313" key="2">
    <source>
        <dbReference type="EMBL" id="ACV34488.1"/>
    </source>
</evidence>
<dbReference type="EMBL" id="CP001715">
    <property type="protein sequence ID" value="ACV34488.1"/>
    <property type="molecule type" value="Genomic_DNA"/>
</dbReference>
<sequence precursor="true">MVRLLIVALAAMACPLLARADQPPLPLGELAKPGRLLMLRHAHAPGFGDPPNFVIGDCSTQRNLDASGRAQARELGARLRAVGLARARVFSSQWCRARETARLLNLGPVESLPALNSFFERQGDRQRILDDLRAFLAKLPVDGQPVILVTHQVVVNAFTEATPPAGGGSIFQINGTGAPQWIGTIPIEAR</sequence>
<dbReference type="Gene3D" id="3.40.50.1240">
    <property type="entry name" value="Phosphoglycerate mutase-like"/>
    <property type="match status" value="1"/>
</dbReference>
<dbReference type="STRING" id="522306.CAP2UW1_1158"/>
<name>C7RRJ9_ACCRE</name>
<organism evidence="2">
    <name type="scientific">Accumulibacter regalis</name>
    <dbReference type="NCBI Taxonomy" id="522306"/>
    <lineage>
        <taxon>Bacteria</taxon>
        <taxon>Pseudomonadati</taxon>
        <taxon>Pseudomonadota</taxon>
        <taxon>Betaproteobacteria</taxon>
        <taxon>Candidatus Accumulibacter</taxon>
    </lineage>
</organism>
<dbReference type="SMART" id="SM00855">
    <property type="entry name" value="PGAM"/>
    <property type="match status" value="1"/>
</dbReference>
<proteinExistence type="predicted"/>
<dbReference type="KEGG" id="app:CAP2UW1_1158"/>
<reference evidence="2" key="2">
    <citation type="submission" date="2009-09" db="EMBL/GenBank/DDBJ databases">
        <title>Complete sequence of chromosome of Candidatus Accumulibacter phosphatis clade IIA str. UW-1.</title>
        <authorList>
            <consortium name="US DOE Joint Genome Institute"/>
            <person name="Martin H.G."/>
            <person name="Ivanova N."/>
            <person name="Kunin V."/>
            <person name="Warnecke F."/>
            <person name="Barry K."/>
            <person name="He S."/>
            <person name="Salamov A."/>
            <person name="Szeto E."/>
            <person name="Dalin E."/>
            <person name="Pangilinan J.L."/>
            <person name="Lapidus A."/>
            <person name="Lowry S."/>
            <person name="Kyrpides N.C."/>
            <person name="McMahon K.D."/>
            <person name="Hugenholtz P."/>
        </authorList>
    </citation>
    <scope>NUCLEOTIDE SEQUENCE [LARGE SCALE GENOMIC DNA]</scope>
    <source>
        <strain evidence="2">UW-1</strain>
    </source>
</reference>
<dbReference type="InterPro" id="IPR029033">
    <property type="entry name" value="His_PPase_superfam"/>
</dbReference>
<feature type="chain" id="PRO_5002984126" evidence="1">
    <location>
        <begin position="21"/>
        <end position="190"/>
    </location>
</feature>